<dbReference type="AlphaFoldDB" id="A0A3E0HEL4"/>
<dbReference type="GO" id="GO:0016491">
    <property type="term" value="F:oxidoreductase activity"/>
    <property type="evidence" value="ECO:0007669"/>
    <property type="project" value="UniProtKB-KW"/>
</dbReference>
<dbReference type="InterPro" id="IPR020904">
    <property type="entry name" value="Sc_DH/Rdtase_CS"/>
</dbReference>
<dbReference type="SUPFAM" id="SSF51735">
    <property type="entry name" value="NAD(P)-binding Rossmann-fold domains"/>
    <property type="match status" value="1"/>
</dbReference>
<gene>
    <name evidence="5" type="ORF">BCF44_109146</name>
</gene>
<dbReference type="InterPro" id="IPR057326">
    <property type="entry name" value="KR_dom"/>
</dbReference>
<keyword evidence="6" id="KW-1185">Reference proteome</keyword>
<evidence type="ECO:0000313" key="6">
    <source>
        <dbReference type="Proteomes" id="UP000256269"/>
    </source>
</evidence>
<name>A0A3E0HEL4_9PSEU</name>
<dbReference type="Pfam" id="PF00106">
    <property type="entry name" value="adh_short"/>
    <property type="match status" value="1"/>
</dbReference>
<dbReference type="Gene3D" id="3.40.50.720">
    <property type="entry name" value="NAD(P)-binding Rossmann-like Domain"/>
    <property type="match status" value="1"/>
</dbReference>
<organism evidence="5 6">
    <name type="scientific">Kutzneria buriramensis</name>
    <dbReference type="NCBI Taxonomy" id="1045776"/>
    <lineage>
        <taxon>Bacteria</taxon>
        <taxon>Bacillati</taxon>
        <taxon>Actinomycetota</taxon>
        <taxon>Actinomycetes</taxon>
        <taxon>Pseudonocardiales</taxon>
        <taxon>Pseudonocardiaceae</taxon>
        <taxon>Kutzneria</taxon>
    </lineage>
</organism>
<evidence type="ECO:0000259" key="4">
    <source>
        <dbReference type="SMART" id="SM00822"/>
    </source>
</evidence>
<dbReference type="SMART" id="SM00822">
    <property type="entry name" value="PKS_KR"/>
    <property type="match status" value="1"/>
</dbReference>
<evidence type="ECO:0000313" key="5">
    <source>
        <dbReference type="EMBL" id="REH43603.1"/>
    </source>
</evidence>
<dbReference type="Proteomes" id="UP000256269">
    <property type="component" value="Unassembled WGS sequence"/>
</dbReference>
<sequence length="283" mass="30844">MEPVLITGCSSGIGRATALALAQRGLTVWATARRPESLDALADAGCRVLPLDVTDEQSRIAAVEAVEAEHGSVGTLVNNAGYAQGGPLEEVRLDDVRRQFETNVFGPLRMCQLVLPAMRAAGRGRIVTMGSAAGLIGTPGASAYGMTKWALENMADSLRYEVRRFGVDVVLMEPGGVLTNFAGTETSTWPATDGPYTAFRHNTHKQMERFFREGSRVVSKPEDVAALVVRAVTARRPRTRYKIGVAPRLMPLLYRLLPNRWWDRFMAGQFPMDQPPSGRLSTA</sequence>
<reference evidence="5 6" key="1">
    <citation type="submission" date="2018-08" db="EMBL/GenBank/DDBJ databases">
        <title>Genomic Encyclopedia of Archaeal and Bacterial Type Strains, Phase II (KMG-II): from individual species to whole genera.</title>
        <authorList>
            <person name="Goeker M."/>
        </authorList>
    </citation>
    <scope>NUCLEOTIDE SEQUENCE [LARGE SCALE GENOMIC DNA]</scope>
    <source>
        <strain evidence="5 6">DSM 45791</strain>
    </source>
</reference>
<dbReference type="CDD" id="cd05374">
    <property type="entry name" value="17beta-HSD-like_SDR_c"/>
    <property type="match status" value="1"/>
</dbReference>
<dbReference type="InterPro" id="IPR002347">
    <property type="entry name" value="SDR_fam"/>
</dbReference>
<dbReference type="OrthoDB" id="9792003at2"/>
<comment type="caution">
    <text evidence="5">The sequence shown here is derived from an EMBL/GenBank/DDBJ whole genome shotgun (WGS) entry which is preliminary data.</text>
</comment>
<evidence type="ECO:0000256" key="2">
    <source>
        <dbReference type="ARBA" id="ARBA00023002"/>
    </source>
</evidence>
<evidence type="ECO:0000256" key="1">
    <source>
        <dbReference type="ARBA" id="ARBA00006484"/>
    </source>
</evidence>
<keyword evidence="2" id="KW-0560">Oxidoreductase</keyword>
<dbReference type="PROSITE" id="PS00061">
    <property type="entry name" value="ADH_SHORT"/>
    <property type="match status" value="1"/>
</dbReference>
<proteinExistence type="inferred from homology"/>
<comment type="similarity">
    <text evidence="1 3">Belongs to the short-chain dehydrogenases/reductases (SDR) family.</text>
</comment>
<feature type="domain" description="Ketoreductase" evidence="4">
    <location>
        <begin position="2"/>
        <end position="180"/>
    </location>
</feature>
<accession>A0A3E0HEL4</accession>
<dbReference type="RefSeq" id="WP_116177051.1">
    <property type="nucleotide sequence ID" value="NZ_CP144375.1"/>
</dbReference>
<evidence type="ECO:0000256" key="3">
    <source>
        <dbReference type="RuleBase" id="RU000363"/>
    </source>
</evidence>
<protein>
    <submittedName>
        <fullName evidence="5">Short-subunit dehydrogenase</fullName>
    </submittedName>
</protein>
<dbReference type="PRINTS" id="PR00081">
    <property type="entry name" value="GDHRDH"/>
</dbReference>
<dbReference type="InterPro" id="IPR036291">
    <property type="entry name" value="NAD(P)-bd_dom_sf"/>
</dbReference>
<dbReference type="EMBL" id="QUNO01000009">
    <property type="protein sequence ID" value="REH43603.1"/>
    <property type="molecule type" value="Genomic_DNA"/>
</dbReference>
<dbReference type="PRINTS" id="PR00080">
    <property type="entry name" value="SDRFAMILY"/>
</dbReference>
<dbReference type="PANTHER" id="PTHR44169:SF6">
    <property type="entry name" value="NADPH-DEPENDENT 1-ACYLDIHYDROXYACETONE PHOSPHATE REDUCTASE"/>
    <property type="match status" value="1"/>
</dbReference>
<dbReference type="PANTHER" id="PTHR44169">
    <property type="entry name" value="NADPH-DEPENDENT 1-ACYLDIHYDROXYACETONE PHOSPHATE REDUCTASE"/>
    <property type="match status" value="1"/>
</dbReference>